<evidence type="ECO:0000256" key="7">
    <source>
        <dbReference type="PIRSR" id="PIRSR000149-4"/>
    </source>
</evidence>
<feature type="binding site" evidence="5">
    <location>
        <position position="181"/>
    </location>
    <ligand>
        <name>D-glyceraldehyde 3-phosphate</name>
        <dbReference type="ChEBI" id="CHEBI:59776"/>
    </ligand>
</feature>
<dbReference type="InterPro" id="IPR020828">
    <property type="entry name" value="GlycerAld_3-P_DH_NAD(P)-bd"/>
</dbReference>
<evidence type="ECO:0000256" key="1">
    <source>
        <dbReference type="ARBA" id="ARBA00007406"/>
    </source>
</evidence>
<comment type="similarity">
    <text evidence="1 8">Belongs to the glyceraldehyde-3-phosphate dehydrogenase family.</text>
</comment>
<dbReference type="SMART" id="SM00846">
    <property type="entry name" value="Gp_dh_N"/>
    <property type="match status" value="1"/>
</dbReference>
<dbReference type="NCBIfam" id="TIGR01534">
    <property type="entry name" value="GAPDH-I"/>
    <property type="match status" value="1"/>
</dbReference>
<dbReference type="FunFam" id="3.30.360.10:FF:000002">
    <property type="entry name" value="Glyceraldehyde-3-phosphate dehydrogenase"/>
    <property type="match status" value="1"/>
</dbReference>
<evidence type="ECO:0000256" key="5">
    <source>
        <dbReference type="PIRSR" id="PIRSR000149-2"/>
    </source>
</evidence>
<reference evidence="10" key="1">
    <citation type="submission" date="2023-07" db="EMBL/GenBank/DDBJ databases">
        <title>Between Cages and Wild: Unraveling the Impact of Captivity on Animal Microbiomes and Antimicrobial Resistance.</title>
        <authorList>
            <person name="Schmartz G.P."/>
            <person name="Rehner J."/>
            <person name="Schuff M.J."/>
            <person name="Becker S.L."/>
            <person name="Kravczyk M."/>
            <person name="Gurevich A."/>
            <person name="Francke R."/>
            <person name="Mueller R."/>
            <person name="Keller V."/>
            <person name="Keller A."/>
        </authorList>
    </citation>
    <scope>NUCLEOTIDE SEQUENCE</scope>
    <source>
        <strain evidence="10">S39M_St_73</strain>
    </source>
</reference>
<evidence type="ECO:0000259" key="9">
    <source>
        <dbReference type="SMART" id="SM00846"/>
    </source>
</evidence>
<dbReference type="CDD" id="cd18126">
    <property type="entry name" value="GAPDH_I_C"/>
    <property type="match status" value="1"/>
</dbReference>
<comment type="caution">
    <text evidence="10">The sequence shown here is derived from an EMBL/GenBank/DDBJ whole genome shotgun (WGS) entry which is preliminary data.</text>
</comment>
<evidence type="ECO:0000256" key="4">
    <source>
        <dbReference type="PIRSR" id="PIRSR000149-1"/>
    </source>
</evidence>
<protein>
    <recommendedName>
        <fullName evidence="2">Glyceraldehyde-3-phosphate dehydrogenase</fullName>
    </recommendedName>
</protein>
<keyword evidence="11" id="KW-1185">Reference proteome</keyword>
<name>A0AA43ZSM0_9LACT</name>
<keyword evidence="6" id="KW-0520">NAD</keyword>
<dbReference type="FunFam" id="3.40.50.720:FF:000001">
    <property type="entry name" value="Glyceraldehyde-3-phosphate dehydrogenase"/>
    <property type="match status" value="1"/>
</dbReference>
<feature type="binding site" evidence="5">
    <location>
        <begin position="150"/>
        <end position="152"/>
    </location>
    <ligand>
        <name>D-glyceraldehyde 3-phosphate</name>
        <dbReference type="ChEBI" id="CHEBI:59776"/>
    </ligand>
</feature>
<dbReference type="InterPro" id="IPR020829">
    <property type="entry name" value="GlycerAld_3-P_DH_cat"/>
</dbReference>
<proteinExistence type="inferred from homology"/>
<evidence type="ECO:0000256" key="2">
    <source>
        <dbReference type="ARBA" id="ARBA00021022"/>
    </source>
</evidence>
<dbReference type="InterPro" id="IPR006424">
    <property type="entry name" value="Glyceraldehyde-3-P_DH_1"/>
</dbReference>
<dbReference type="Gene3D" id="3.30.360.10">
    <property type="entry name" value="Dihydrodipicolinate Reductase, domain 2"/>
    <property type="match status" value="1"/>
</dbReference>
<feature type="active site" description="Nucleophile" evidence="4">
    <location>
        <position position="151"/>
    </location>
</feature>
<dbReference type="PANTHER" id="PTHR43148">
    <property type="entry name" value="GLYCERALDEHYDE-3-PHOSPHATE DEHYDROGENASE 2"/>
    <property type="match status" value="1"/>
</dbReference>
<dbReference type="EMBL" id="JAUNQW010000010">
    <property type="protein sequence ID" value="MDO5457382.1"/>
    <property type="molecule type" value="Genomic_DNA"/>
</dbReference>
<sequence>MAIKVGINGFGRIGRLVFRLLEENDNFEVVAINGRQDAEVHAHLLKYDSAQGRFNGEVSVEGTDLIKVNGRDVHVFKGNSPAEIPWKEADVQYVVEGTGAFNARDKAKGHFEQGVEKVFITAPADDMPMIIYGLNNDTLDGSEDMVSTGSCTTNCLAPMAAALQDEYGIKQGLMTTIHAYTGDQNLVDGSHTHMTRARAAAANIIPTTTGAAKAIGKVIPELEGKLDGAAQRVPTLTGSVTELTVVLEKETSVEDINKLMESRQNDAFDYTEDPIVSSDVIGDTHGSIFDATQTKILETEDGQLVRTVAWYDNEMGFVGQFVRVMEDLASKAK</sequence>
<feature type="binding site" evidence="6">
    <location>
        <position position="313"/>
    </location>
    <ligand>
        <name>NAD(+)</name>
        <dbReference type="ChEBI" id="CHEBI:57540"/>
    </ligand>
</feature>
<evidence type="ECO:0000313" key="11">
    <source>
        <dbReference type="Proteomes" id="UP001171751"/>
    </source>
</evidence>
<dbReference type="GO" id="GO:0006006">
    <property type="term" value="P:glucose metabolic process"/>
    <property type="evidence" value="ECO:0007669"/>
    <property type="project" value="InterPro"/>
</dbReference>
<dbReference type="PIRSF" id="PIRSF000149">
    <property type="entry name" value="GAP_DH"/>
    <property type="match status" value="1"/>
</dbReference>
<dbReference type="Proteomes" id="UP001171751">
    <property type="component" value="Unassembled WGS sequence"/>
</dbReference>
<dbReference type="CDD" id="cd05214">
    <property type="entry name" value="GAPDH_I_N"/>
    <property type="match status" value="1"/>
</dbReference>
<evidence type="ECO:0000256" key="8">
    <source>
        <dbReference type="RuleBase" id="RU000397"/>
    </source>
</evidence>
<dbReference type="Pfam" id="PF00044">
    <property type="entry name" value="Gp_dh_N"/>
    <property type="match status" value="1"/>
</dbReference>
<dbReference type="GO" id="GO:0016620">
    <property type="term" value="F:oxidoreductase activity, acting on the aldehyde or oxo group of donors, NAD or NADP as acceptor"/>
    <property type="evidence" value="ECO:0007669"/>
    <property type="project" value="InterPro"/>
</dbReference>
<evidence type="ECO:0000313" key="10">
    <source>
        <dbReference type="EMBL" id="MDO5457382.1"/>
    </source>
</evidence>
<feature type="site" description="Activates thiol group during catalysis" evidence="7">
    <location>
        <position position="178"/>
    </location>
</feature>
<organism evidence="10 11">
    <name type="scientific">Atopococcus tabaci</name>
    <dbReference type="NCBI Taxonomy" id="269774"/>
    <lineage>
        <taxon>Bacteria</taxon>
        <taxon>Bacillati</taxon>
        <taxon>Bacillota</taxon>
        <taxon>Bacilli</taxon>
        <taxon>Lactobacillales</taxon>
        <taxon>Carnobacteriaceae</taxon>
        <taxon>Atopococcus</taxon>
    </lineage>
</organism>
<dbReference type="Gene3D" id="3.40.50.720">
    <property type="entry name" value="NAD(P)-binding Rossmann-like Domain"/>
    <property type="match status" value="1"/>
</dbReference>
<keyword evidence="6" id="KW-0547">Nucleotide-binding</keyword>
<dbReference type="InterPro" id="IPR036291">
    <property type="entry name" value="NAD(P)-bd_dom_sf"/>
</dbReference>
<dbReference type="SUPFAM" id="SSF55347">
    <property type="entry name" value="Glyceraldehyde-3-phosphate dehydrogenase-like, C-terminal domain"/>
    <property type="match status" value="1"/>
</dbReference>
<dbReference type="AlphaFoldDB" id="A0AA43ZSM0"/>
<dbReference type="InterPro" id="IPR020831">
    <property type="entry name" value="GlycerAld/Erythrose_P_DH"/>
</dbReference>
<dbReference type="PRINTS" id="PR00078">
    <property type="entry name" value="G3PDHDRGNASE"/>
</dbReference>
<feature type="domain" description="Glyceraldehyde 3-phosphate dehydrogenase NAD(P) binding" evidence="9">
    <location>
        <begin position="3"/>
        <end position="151"/>
    </location>
</feature>
<dbReference type="GO" id="GO:0050661">
    <property type="term" value="F:NADP binding"/>
    <property type="evidence" value="ECO:0007669"/>
    <property type="project" value="InterPro"/>
</dbReference>
<dbReference type="GO" id="GO:0051287">
    <property type="term" value="F:NAD binding"/>
    <property type="evidence" value="ECO:0007669"/>
    <property type="project" value="InterPro"/>
</dbReference>
<feature type="binding site" evidence="6">
    <location>
        <begin position="12"/>
        <end position="13"/>
    </location>
    <ligand>
        <name>NAD(+)</name>
        <dbReference type="ChEBI" id="CHEBI:57540"/>
    </ligand>
</feature>
<feature type="binding site" evidence="5">
    <location>
        <begin position="209"/>
        <end position="210"/>
    </location>
    <ligand>
        <name>D-glyceraldehyde 3-phosphate</name>
        <dbReference type="ChEBI" id="CHEBI:59776"/>
    </ligand>
</feature>
<keyword evidence="3" id="KW-0560">Oxidoreductase</keyword>
<dbReference type="SUPFAM" id="SSF51735">
    <property type="entry name" value="NAD(P)-binding Rossmann-fold domains"/>
    <property type="match status" value="1"/>
</dbReference>
<feature type="binding site" evidence="6">
    <location>
        <position position="121"/>
    </location>
    <ligand>
        <name>NAD(+)</name>
        <dbReference type="ChEBI" id="CHEBI:57540"/>
    </ligand>
</feature>
<dbReference type="Pfam" id="PF02800">
    <property type="entry name" value="Gp_dh_C"/>
    <property type="match status" value="1"/>
</dbReference>
<evidence type="ECO:0000256" key="6">
    <source>
        <dbReference type="PIRSR" id="PIRSR000149-3"/>
    </source>
</evidence>
<accession>A0AA43ZSM0</accession>
<gene>
    <name evidence="10" type="primary">gap</name>
    <name evidence="10" type="ORF">Q4F26_03470</name>
</gene>
<feature type="binding site" evidence="5">
    <location>
        <position position="232"/>
    </location>
    <ligand>
        <name>D-glyceraldehyde 3-phosphate</name>
        <dbReference type="ChEBI" id="CHEBI:59776"/>
    </ligand>
</feature>
<evidence type="ECO:0000256" key="3">
    <source>
        <dbReference type="ARBA" id="ARBA00023002"/>
    </source>
</evidence>